<dbReference type="Gene3D" id="3.30.70.370">
    <property type="match status" value="1"/>
</dbReference>
<gene>
    <name evidence="2" type="ORF">HHI36_011933</name>
</gene>
<comment type="caution">
    <text evidence="2">The sequence shown here is derived from an EMBL/GenBank/DDBJ whole genome shotgun (WGS) entry which is preliminary data.</text>
</comment>
<dbReference type="FunFam" id="1.10.150.20:FF:000070">
    <property type="entry name" value="DNA polymerase I, putative"/>
    <property type="match status" value="1"/>
</dbReference>
<dbReference type="SMART" id="SM00482">
    <property type="entry name" value="POLAc"/>
    <property type="match status" value="1"/>
</dbReference>
<evidence type="ECO:0000313" key="2">
    <source>
        <dbReference type="EMBL" id="KAL3276559.1"/>
    </source>
</evidence>
<dbReference type="Gene3D" id="1.20.1060.10">
    <property type="entry name" value="Taq DNA Polymerase, Chain T, domain 4"/>
    <property type="match status" value="1"/>
</dbReference>
<dbReference type="CDD" id="cd08638">
    <property type="entry name" value="DNA_pol_A_theta"/>
    <property type="match status" value="1"/>
</dbReference>
<dbReference type="Gene3D" id="3.30.420.10">
    <property type="entry name" value="Ribonuclease H-like superfamily/Ribonuclease H"/>
    <property type="match status" value="1"/>
</dbReference>
<accession>A0ABD2NDT8</accession>
<dbReference type="PANTHER" id="PTHR10133:SF62">
    <property type="entry name" value="DNA POLYMERASE THETA"/>
    <property type="match status" value="1"/>
</dbReference>
<dbReference type="InterPro" id="IPR001098">
    <property type="entry name" value="DNA-dir_DNA_pol_A_palm_dom"/>
</dbReference>
<dbReference type="SUPFAM" id="SSF53098">
    <property type="entry name" value="Ribonuclease H-like"/>
    <property type="match status" value="1"/>
</dbReference>
<dbReference type="GO" id="GO:0071897">
    <property type="term" value="P:DNA biosynthetic process"/>
    <property type="evidence" value="ECO:0007669"/>
    <property type="project" value="UniProtKB-ARBA"/>
</dbReference>
<dbReference type="InterPro" id="IPR036397">
    <property type="entry name" value="RNaseH_sf"/>
</dbReference>
<dbReference type="AlphaFoldDB" id="A0ABD2NDT8"/>
<dbReference type="InterPro" id="IPR012337">
    <property type="entry name" value="RNaseH-like_sf"/>
</dbReference>
<dbReference type="SUPFAM" id="SSF56672">
    <property type="entry name" value="DNA/RNA polymerases"/>
    <property type="match status" value="1"/>
</dbReference>
<protein>
    <recommendedName>
        <fullName evidence="1">DNA-directed DNA polymerase family A palm domain-containing protein</fullName>
    </recommendedName>
</protein>
<keyword evidence="3" id="KW-1185">Reference proteome</keyword>
<organism evidence="2 3">
    <name type="scientific">Cryptolaemus montrouzieri</name>
    <dbReference type="NCBI Taxonomy" id="559131"/>
    <lineage>
        <taxon>Eukaryota</taxon>
        <taxon>Metazoa</taxon>
        <taxon>Ecdysozoa</taxon>
        <taxon>Arthropoda</taxon>
        <taxon>Hexapoda</taxon>
        <taxon>Insecta</taxon>
        <taxon>Pterygota</taxon>
        <taxon>Neoptera</taxon>
        <taxon>Endopterygota</taxon>
        <taxon>Coleoptera</taxon>
        <taxon>Polyphaga</taxon>
        <taxon>Cucujiformia</taxon>
        <taxon>Coccinelloidea</taxon>
        <taxon>Coccinellidae</taxon>
        <taxon>Scymninae</taxon>
        <taxon>Scymnini</taxon>
        <taxon>Cryptolaemus</taxon>
    </lineage>
</organism>
<reference evidence="2 3" key="1">
    <citation type="journal article" date="2021" name="BMC Biol.">
        <title>Horizontally acquired antibacterial genes associated with adaptive radiation of ladybird beetles.</title>
        <authorList>
            <person name="Li H.S."/>
            <person name="Tang X.F."/>
            <person name="Huang Y.H."/>
            <person name="Xu Z.Y."/>
            <person name="Chen M.L."/>
            <person name="Du X.Y."/>
            <person name="Qiu B.Y."/>
            <person name="Chen P.T."/>
            <person name="Zhang W."/>
            <person name="Slipinski A."/>
            <person name="Escalona H.E."/>
            <person name="Waterhouse R.M."/>
            <person name="Zwick A."/>
            <person name="Pang H."/>
        </authorList>
    </citation>
    <scope>NUCLEOTIDE SEQUENCE [LARGE SCALE GENOMIC DNA]</scope>
    <source>
        <strain evidence="2">SYSU2018</strain>
    </source>
</reference>
<dbReference type="PANTHER" id="PTHR10133">
    <property type="entry name" value="DNA POLYMERASE I"/>
    <property type="match status" value="1"/>
</dbReference>
<dbReference type="Gene3D" id="1.10.150.20">
    <property type="entry name" value="5' to 3' exonuclease, C-terminal subdomain"/>
    <property type="match status" value="1"/>
</dbReference>
<name>A0ABD2NDT8_9CUCU</name>
<dbReference type="InterPro" id="IPR043502">
    <property type="entry name" value="DNA/RNA_pol_sf"/>
</dbReference>
<proteinExistence type="predicted"/>
<dbReference type="PRINTS" id="PR00868">
    <property type="entry name" value="DNAPOLI"/>
</dbReference>
<dbReference type="GO" id="GO:0042575">
    <property type="term" value="C:DNA polymerase complex"/>
    <property type="evidence" value="ECO:0007669"/>
    <property type="project" value="UniProtKB-ARBA"/>
</dbReference>
<evidence type="ECO:0000313" key="3">
    <source>
        <dbReference type="Proteomes" id="UP001516400"/>
    </source>
</evidence>
<evidence type="ECO:0000259" key="1">
    <source>
        <dbReference type="SMART" id="SM00482"/>
    </source>
</evidence>
<feature type="domain" description="DNA-directed DNA polymerase family A palm" evidence="1">
    <location>
        <begin position="491"/>
        <end position="699"/>
    </location>
</feature>
<dbReference type="Pfam" id="PF00476">
    <property type="entry name" value="DNA_pol_A"/>
    <property type="match status" value="1"/>
</dbReference>
<dbReference type="EMBL" id="JABFTP020000103">
    <property type="protein sequence ID" value="KAL3276559.1"/>
    <property type="molecule type" value="Genomic_DNA"/>
</dbReference>
<dbReference type="Proteomes" id="UP001516400">
    <property type="component" value="Unassembled WGS sequence"/>
</dbReference>
<dbReference type="InterPro" id="IPR002298">
    <property type="entry name" value="DNA_polymerase_A"/>
</dbReference>
<sequence length="741" mass="84124">MSPRRHLKKDHVNVPKLLSIPKKTNMKEISGLFTQGTLVHEMSLGSLSEEDLFHESLEETIDKVSCLTVDGKKRISEPNNSPCVKKQKIEHIYNKKEEFKETLNVSAIKDRTLNSTDLSKFYLIEVCKYQKLCESFFEELLTQSEIALSLACSEIKETVPKIGINIKRSCATNYKYFYQNKKVDGIAFTWDGKNIFYLRLEEDGCHEKIEILQQYLAKKDNCVKIFDSKESVVMFSKALEIEFSSKIQDPRVFDWLLEPDGREKNLHSMISKYCPEAKGLSMIIENCKEYGSVGMNVENTIEPKLRSAVEAMVTWSLMNVMKDLLTDLPKDFSYVYEIEMAATLSISKMEIAGIGIDITALESLISSIKLNASTIEKKIYSLAGKKFSLTSSKEVARVIGLGTSRKVSMKKQTLEQSKHPISDLILLWRKLSCTLSRMLQPLLGIVKDNRIYGKCIMHTSTGRISMHEPNLQNVAKDFNFINPMTNKEVLISCRSIFVPREGCVFLSADYCQLELRMLAHLSKDDLLGKILNSEGDIFKSIAAKWNHITEDLVTDVLRTQTKQICYGIIYGIGSKALGEQLKIEADEAAVFMENFKNTYPGIKTFVENIIISCRSNGFVETLSGRRRHLPLIEDDNPAIKSHAERQAVNSTIQGSAADLVKISMKKIEETFNNCLESKEHPLLVLHLHDELLFEVQKERLAKIARLVKESMEKSVCLSVPFPVKIKTGNSWASLMEQCDIY</sequence>
<dbReference type="GO" id="GO:0006281">
    <property type="term" value="P:DNA repair"/>
    <property type="evidence" value="ECO:0007669"/>
    <property type="project" value="UniProtKB-ARBA"/>
</dbReference>